<dbReference type="EMBL" id="JABSTV010001247">
    <property type="protein sequence ID" value="KAH7972524.1"/>
    <property type="molecule type" value="Genomic_DNA"/>
</dbReference>
<keyword evidence="2" id="KW-1185">Reference proteome</keyword>
<proteinExistence type="predicted"/>
<reference evidence="1" key="1">
    <citation type="journal article" date="2020" name="Cell">
        <title>Large-Scale Comparative Analyses of Tick Genomes Elucidate Their Genetic Diversity and Vector Capacities.</title>
        <authorList>
            <consortium name="Tick Genome and Microbiome Consortium (TIGMIC)"/>
            <person name="Jia N."/>
            <person name="Wang J."/>
            <person name="Shi W."/>
            <person name="Du L."/>
            <person name="Sun Y."/>
            <person name="Zhan W."/>
            <person name="Jiang J.F."/>
            <person name="Wang Q."/>
            <person name="Zhang B."/>
            <person name="Ji P."/>
            <person name="Bell-Sakyi L."/>
            <person name="Cui X.M."/>
            <person name="Yuan T.T."/>
            <person name="Jiang B.G."/>
            <person name="Yang W.F."/>
            <person name="Lam T.T."/>
            <person name="Chang Q.C."/>
            <person name="Ding S.J."/>
            <person name="Wang X.J."/>
            <person name="Zhu J.G."/>
            <person name="Ruan X.D."/>
            <person name="Zhao L."/>
            <person name="Wei J.T."/>
            <person name="Ye R.Z."/>
            <person name="Que T.C."/>
            <person name="Du C.H."/>
            <person name="Zhou Y.H."/>
            <person name="Cheng J.X."/>
            <person name="Dai P.F."/>
            <person name="Guo W.B."/>
            <person name="Han X.H."/>
            <person name="Huang E.J."/>
            <person name="Li L.F."/>
            <person name="Wei W."/>
            <person name="Gao Y.C."/>
            <person name="Liu J.Z."/>
            <person name="Shao H.Z."/>
            <person name="Wang X."/>
            <person name="Wang C.C."/>
            <person name="Yang T.C."/>
            <person name="Huo Q.B."/>
            <person name="Li W."/>
            <person name="Chen H.Y."/>
            <person name="Chen S.E."/>
            <person name="Zhou L.G."/>
            <person name="Ni X.B."/>
            <person name="Tian J.H."/>
            <person name="Sheng Y."/>
            <person name="Liu T."/>
            <person name="Pan Y.S."/>
            <person name="Xia L.Y."/>
            <person name="Li J."/>
            <person name="Zhao F."/>
            <person name="Cao W.C."/>
        </authorList>
    </citation>
    <scope>NUCLEOTIDE SEQUENCE</scope>
    <source>
        <strain evidence="1">Rsan-2018</strain>
    </source>
</reference>
<dbReference type="AlphaFoldDB" id="A0A9D4T601"/>
<reference evidence="1" key="2">
    <citation type="submission" date="2021-09" db="EMBL/GenBank/DDBJ databases">
        <authorList>
            <person name="Jia N."/>
            <person name="Wang J."/>
            <person name="Shi W."/>
            <person name="Du L."/>
            <person name="Sun Y."/>
            <person name="Zhan W."/>
            <person name="Jiang J."/>
            <person name="Wang Q."/>
            <person name="Zhang B."/>
            <person name="Ji P."/>
            <person name="Sakyi L.B."/>
            <person name="Cui X."/>
            <person name="Yuan T."/>
            <person name="Jiang B."/>
            <person name="Yang W."/>
            <person name="Lam T.T.-Y."/>
            <person name="Chang Q."/>
            <person name="Ding S."/>
            <person name="Wang X."/>
            <person name="Zhu J."/>
            <person name="Ruan X."/>
            <person name="Zhao L."/>
            <person name="Wei J."/>
            <person name="Que T."/>
            <person name="Du C."/>
            <person name="Cheng J."/>
            <person name="Dai P."/>
            <person name="Han X."/>
            <person name="Huang E."/>
            <person name="Gao Y."/>
            <person name="Liu J."/>
            <person name="Shao H."/>
            <person name="Ye R."/>
            <person name="Li L."/>
            <person name="Wei W."/>
            <person name="Wang X."/>
            <person name="Wang C."/>
            <person name="Huo Q."/>
            <person name="Li W."/>
            <person name="Guo W."/>
            <person name="Chen H."/>
            <person name="Chen S."/>
            <person name="Zhou L."/>
            <person name="Zhou L."/>
            <person name="Ni X."/>
            <person name="Tian J."/>
            <person name="Zhou Y."/>
            <person name="Sheng Y."/>
            <person name="Liu T."/>
            <person name="Pan Y."/>
            <person name="Xia L."/>
            <person name="Li J."/>
            <person name="Zhao F."/>
            <person name="Cao W."/>
        </authorList>
    </citation>
    <scope>NUCLEOTIDE SEQUENCE</scope>
    <source>
        <strain evidence="1">Rsan-2018</strain>
        <tissue evidence="1">Larvae</tissue>
    </source>
</reference>
<evidence type="ECO:0000313" key="2">
    <source>
        <dbReference type="Proteomes" id="UP000821837"/>
    </source>
</evidence>
<organism evidence="1 2">
    <name type="scientific">Rhipicephalus sanguineus</name>
    <name type="common">Brown dog tick</name>
    <name type="synonym">Ixodes sanguineus</name>
    <dbReference type="NCBI Taxonomy" id="34632"/>
    <lineage>
        <taxon>Eukaryota</taxon>
        <taxon>Metazoa</taxon>
        <taxon>Ecdysozoa</taxon>
        <taxon>Arthropoda</taxon>
        <taxon>Chelicerata</taxon>
        <taxon>Arachnida</taxon>
        <taxon>Acari</taxon>
        <taxon>Parasitiformes</taxon>
        <taxon>Ixodida</taxon>
        <taxon>Ixodoidea</taxon>
        <taxon>Ixodidae</taxon>
        <taxon>Rhipicephalinae</taxon>
        <taxon>Rhipicephalus</taxon>
        <taxon>Rhipicephalus</taxon>
    </lineage>
</organism>
<evidence type="ECO:0000313" key="1">
    <source>
        <dbReference type="EMBL" id="KAH7972524.1"/>
    </source>
</evidence>
<dbReference type="Proteomes" id="UP000821837">
    <property type="component" value="Chromosome 11"/>
</dbReference>
<protein>
    <submittedName>
        <fullName evidence="1">Uncharacterized protein</fullName>
    </submittedName>
</protein>
<comment type="caution">
    <text evidence="1">The sequence shown here is derived from an EMBL/GenBank/DDBJ whole genome shotgun (WGS) entry which is preliminary data.</text>
</comment>
<name>A0A9D4T601_RHISA</name>
<sequence length="66" mass="7302">MINSVASTSVMTVSNEKPLREVIREILREELRQLGLIPPEPAPALSFVADVVRDEVRAGSFIARLL</sequence>
<gene>
    <name evidence="1" type="ORF">HPB52_013047</name>
</gene>
<accession>A0A9D4T601</accession>